<evidence type="ECO:0000256" key="1">
    <source>
        <dbReference type="ARBA" id="ARBA00001971"/>
    </source>
</evidence>
<dbReference type="PANTHER" id="PTHR24292:SF54">
    <property type="entry name" value="CYP9F3-RELATED"/>
    <property type="match status" value="1"/>
</dbReference>
<dbReference type="Gene3D" id="1.10.630.10">
    <property type="entry name" value="Cytochrome P450"/>
    <property type="match status" value="1"/>
</dbReference>
<evidence type="ECO:0000256" key="11">
    <source>
        <dbReference type="ARBA" id="ARBA00023033"/>
    </source>
</evidence>
<evidence type="ECO:0000256" key="4">
    <source>
        <dbReference type="ARBA" id="ARBA00010617"/>
    </source>
</evidence>
<sequence length="512" mass="59622">MFISIILVFVIVFCFVCIKLFNFWKRRGVPQYNCWVTLLEIVLSLIPYRPITEAVKKIYDDFPEERYCGVYQFILPTLFIRDCELIKQLTVKDFDHFVDHNQVLAENSEPMWERNLFSLKGDRWKDMRATLSPSFTSNKMKMMFGLISEYAKLFVEYFEKQSGTITLEMKDTFTRFTNDIIATSAFGIHCDSVRNPDNEFYLMGKNITNFGGFKNNVKMLFLMLFPRVANYFGISLFSKKASGFFHRLVRENIESREKTGIVRPDMIQLLMEARKGRLNNEQEPENNAEKRIKHQLTDEDITAQALIFFFAGFDSVSTLMCFMAHELAVNVDVQERLQNEIDEVLAQSNDILTYEALSKMKYLDMVVSETLRKWPPGVITDRVCVKPYTIQPVRDGEQPLHIEKGRILWIPVFGLHRDVKYFSDPERFDPERFNDENKSKIPPYAYLPFGTGPRSCIANRFALMETKVLFFYLLAKFNIVVVDKTAVPLKVAKSAFQLNSQGGFWLGLTSRN</sequence>
<evidence type="ECO:0000256" key="2">
    <source>
        <dbReference type="ARBA" id="ARBA00004174"/>
    </source>
</evidence>
<evidence type="ECO:0000256" key="15">
    <source>
        <dbReference type="SAM" id="Phobius"/>
    </source>
</evidence>
<evidence type="ECO:0000256" key="14">
    <source>
        <dbReference type="RuleBase" id="RU000461"/>
    </source>
</evidence>
<evidence type="ECO:0000256" key="8">
    <source>
        <dbReference type="ARBA" id="ARBA00022848"/>
    </source>
</evidence>
<dbReference type="PROSITE" id="PS00086">
    <property type="entry name" value="CYTOCHROME_P450"/>
    <property type="match status" value="1"/>
</dbReference>
<comment type="subcellular location">
    <subcellularLocation>
        <location evidence="3">Endoplasmic reticulum membrane</location>
        <topology evidence="3">Peripheral membrane protein</topology>
    </subcellularLocation>
    <subcellularLocation>
        <location evidence="2">Microsome membrane</location>
        <topology evidence="2">Peripheral membrane protein</topology>
    </subcellularLocation>
</comment>
<dbReference type="InterPro" id="IPR002401">
    <property type="entry name" value="Cyt_P450_E_grp-I"/>
</dbReference>
<feature type="transmembrane region" description="Helical" evidence="15">
    <location>
        <begin position="6"/>
        <end position="24"/>
    </location>
</feature>
<dbReference type="EMBL" id="JARPUR010000004">
    <property type="protein sequence ID" value="KAK4878884.1"/>
    <property type="molecule type" value="Genomic_DNA"/>
</dbReference>
<evidence type="ECO:0000256" key="6">
    <source>
        <dbReference type="ARBA" id="ARBA00022723"/>
    </source>
</evidence>
<evidence type="ECO:0008006" key="18">
    <source>
        <dbReference type="Google" id="ProtNLM"/>
    </source>
</evidence>
<keyword evidence="7" id="KW-0256">Endoplasmic reticulum</keyword>
<name>A0AAN7PVY1_9COLE</name>
<keyword evidence="6 13" id="KW-0479">Metal-binding</keyword>
<dbReference type="GO" id="GO:0004497">
    <property type="term" value="F:monooxygenase activity"/>
    <property type="evidence" value="ECO:0007669"/>
    <property type="project" value="UniProtKB-KW"/>
</dbReference>
<evidence type="ECO:0000256" key="12">
    <source>
        <dbReference type="ARBA" id="ARBA00023136"/>
    </source>
</evidence>
<evidence type="ECO:0000256" key="10">
    <source>
        <dbReference type="ARBA" id="ARBA00023004"/>
    </source>
</evidence>
<dbReference type="GO" id="GO:0016705">
    <property type="term" value="F:oxidoreductase activity, acting on paired donors, with incorporation or reduction of molecular oxygen"/>
    <property type="evidence" value="ECO:0007669"/>
    <property type="project" value="InterPro"/>
</dbReference>
<keyword evidence="5 13" id="KW-0349">Heme</keyword>
<comment type="cofactor">
    <cofactor evidence="1 13">
        <name>heme</name>
        <dbReference type="ChEBI" id="CHEBI:30413"/>
    </cofactor>
</comment>
<keyword evidence="8" id="KW-0492">Microsome</keyword>
<gene>
    <name evidence="16" type="ORF">RN001_011390</name>
</gene>
<evidence type="ECO:0000256" key="5">
    <source>
        <dbReference type="ARBA" id="ARBA00022617"/>
    </source>
</evidence>
<evidence type="ECO:0000256" key="3">
    <source>
        <dbReference type="ARBA" id="ARBA00004406"/>
    </source>
</evidence>
<organism evidence="16 17">
    <name type="scientific">Aquatica leii</name>
    <dbReference type="NCBI Taxonomy" id="1421715"/>
    <lineage>
        <taxon>Eukaryota</taxon>
        <taxon>Metazoa</taxon>
        <taxon>Ecdysozoa</taxon>
        <taxon>Arthropoda</taxon>
        <taxon>Hexapoda</taxon>
        <taxon>Insecta</taxon>
        <taxon>Pterygota</taxon>
        <taxon>Neoptera</taxon>
        <taxon>Endopterygota</taxon>
        <taxon>Coleoptera</taxon>
        <taxon>Polyphaga</taxon>
        <taxon>Elateriformia</taxon>
        <taxon>Elateroidea</taxon>
        <taxon>Lampyridae</taxon>
        <taxon>Luciolinae</taxon>
        <taxon>Aquatica</taxon>
    </lineage>
</organism>
<accession>A0AAN7PVY1</accession>
<keyword evidence="10 13" id="KW-0408">Iron</keyword>
<evidence type="ECO:0000256" key="13">
    <source>
        <dbReference type="PIRSR" id="PIRSR602401-1"/>
    </source>
</evidence>
<reference evidence="17" key="1">
    <citation type="submission" date="2023-01" db="EMBL/GenBank/DDBJ databases">
        <title>Key to firefly adult light organ development and bioluminescence: homeobox transcription factors regulate luciferase expression and transportation to peroxisome.</title>
        <authorList>
            <person name="Fu X."/>
        </authorList>
    </citation>
    <scope>NUCLEOTIDE SEQUENCE [LARGE SCALE GENOMIC DNA]</scope>
</reference>
<keyword evidence="12 15" id="KW-0472">Membrane</keyword>
<evidence type="ECO:0000256" key="9">
    <source>
        <dbReference type="ARBA" id="ARBA00023002"/>
    </source>
</evidence>
<dbReference type="PANTHER" id="PTHR24292">
    <property type="entry name" value="CYTOCHROME P450"/>
    <property type="match status" value="1"/>
</dbReference>
<comment type="caution">
    <text evidence="16">The sequence shown here is derived from an EMBL/GenBank/DDBJ whole genome shotgun (WGS) entry which is preliminary data.</text>
</comment>
<dbReference type="InterPro" id="IPR036396">
    <property type="entry name" value="Cyt_P450_sf"/>
</dbReference>
<protein>
    <recommendedName>
        <fullName evidence="18">Cytochrome P450</fullName>
    </recommendedName>
</protein>
<dbReference type="Pfam" id="PF00067">
    <property type="entry name" value="p450"/>
    <property type="match status" value="1"/>
</dbReference>
<keyword evidence="9 14" id="KW-0560">Oxidoreductase</keyword>
<dbReference type="InterPro" id="IPR017972">
    <property type="entry name" value="Cyt_P450_CS"/>
</dbReference>
<dbReference type="AlphaFoldDB" id="A0AAN7PVY1"/>
<keyword evidence="11 14" id="KW-0503">Monooxygenase</keyword>
<proteinExistence type="inferred from homology"/>
<dbReference type="GO" id="GO:0005789">
    <property type="term" value="C:endoplasmic reticulum membrane"/>
    <property type="evidence" value="ECO:0007669"/>
    <property type="project" value="UniProtKB-SubCell"/>
</dbReference>
<dbReference type="InterPro" id="IPR050476">
    <property type="entry name" value="Insect_CytP450_Detox"/>
</dbReference>
<dbReference type="Proteomes" id="UP001353858">
    <property type="component" value="Unassembled WGS sequence"/>
</dbReference>
<feature type="binding site" description="axial binding residue" evidence="13">
    <location>
        <position position="456"/>
    </location>
    <ligand>
        <name>heme</name>
        <dbReference type="ChEBI" id="CHEBI:30413"/>
    </ligand>
    <ligandPart>
        <name>Fe</name>
        <dbReference type="ChEBI" id="CHEBI:18248"/>
    </ligandPart>
</feature>
<evidence type="ECO:0000313" key="17">
    <source>
        <dbReference type="Proteomes" id="UP001353858"/>
    </source>
</evidence>
<evidence type="ECO:0000313" key="16">
    <source>
        <dbReference type="EMBL" id="KAK4878884.1"/>
    </source>
</evidence>
<dbReference type="GO" id="GO:0005506">
    <property type="term" value="F:iron ion binding"/>
    <property type="evidence" value="ECO:0007669"/>
    <property type="project" value="InterPro"/>
</dbReference>
<dbReference type="PRINTS" id="PR00385">
    <property type="entry name" value="P450"/>
</dbReference>
<dbReference type="FunFam" id="1.10.630.10:FF:000042">
    <property type="entry name" value="Cytochrome P450"/>
    <property type="match status" value="1"/>
</dbReference>
<dbReference type="SUPFAM" id="SSF48264">
    <property type="entry name" value="Cytochrome P450"/>
    <property type="match status" value="1"/>
</dbReference>
<keyword evidence="15" id="KW-1133">Transmembrane helix</keyword>
<dbReference type="CDD" id="cd11056">
    <property type="entry name" value="CYP6-like"/>
    <property type="match status" value="1"/>
</dbReference>
<comment type="similarity">
    <text evidence="4 14">Belongs to the cytochrome P450 family.</text>
</comment>
<evidence type="ECO:0000256" key="7">
    <source>
        <dbReference type="ARBA" id="ARBA00022824"/>
    </source>
</evidence>
<dbReference type="PRINTS" id="PR00463">
    <property type="entry name" value="EP450I"/>
</dbReference>
<dbReference type="GO" id="GO:0020037">
    <property type="term" value="F:heme binding"/>
    <property type="evidence" value="ECO:0007669"/>
    <property type="project" value="InterPro"/>
</dbReference>
<dbReference type="InterPro" id="IPR001128">
    <property type="entry name" value="Cyt_P450"/>
</dbReference>
<keyword evidence="15" id="KW-0812">Transmembrane</keyword>
<keyword evidence="17" id="KW-1185">Reference proteome</keyword>